<proteinExistence type="predicted"/>
<sequence>MKARQRLACFVAFVLLLTMTAFPAAAEDATLEDLGFHETGYPVVDQPVTLTVFGSRDQNQAEWKDVRMLNASAEKAGITFDWQEVPAQGFDEKKNLMFAGNELPDVFLRCSFSTNEIIMYGVTSQQLIPLDDLIAQYAPNLSKIYEEHPEIRQALTAPDGQMYTIPHIDLSDTGKMGFKQWINKDWLEAVGKEIPTTLEELKDVLIAFRDGDPNGNGQADEIPLGIREPSSVYVLGGSFGLQSQMKDTYNIDENGQLHNWLCDDEFKEYLMFLNDLYEEGLLWVDYYKNDRPAWRSNLSNALFGVMYMPYSDVFLNVEDQYVGFEPLVGPTGEQLWVDATAGIENIGAFAISNTCKYPEIAIRWVDQFFSEEGSVEFCYGVEGETYYVDENGQPRYVDEILNAEEGFMTAMGKLNLVPGGGFPRLTTNLTDGTVASDLTKEVAALLVPYLPETVVLKPAVSIEDMDMVNMISQDLTTYRDTAVTNFILGEWDFDMWEEYCATLEQIGIRELEAIYQRALDAAAE</sequence>
<dbReference type="SUPFAM" id="SSF53850">
    <property type="entry name" value="Periplasmic binding protein-like II"/>
    <property type="match status" value="1"/>
</dbReference>
<dbReference type="PANTHER" id="PTHR43649">
    <property type="entry name" value="ARABINOSE-BINDING PROTEIN-RELATED"/>
    <property type="match status" value="1"/>
</dbReference>
<evidence type="ECO:0000256" key="1">
    <source>
        <dbReference type="SAM" id="SignalP"/>
    </source>
</evidence>
<evidence type="ECO:0000313" key="2">
    <source>
        <dbReference type="EMBL" id="HIQ71685.1"/>
    </source>
</evidence>
<dbReference type="Gene3D" id="3.40.190.10">
    <property type="entry name" value="Periplasmic binding protein-like II"/>
    <property type="match status" value="2"/>
</dbReference>
<name>A0A9D0ZBU2_9FIRM</name>
<dbReference type="InterPro" id="IPR050490">
    <property type="entry name" value="Bact_solute-bd_prot1"/>
</dbReference>
<keyword evidence="1" id="KW-0732">Signal</keyword>
<organism evidence="2 3">
    <name type="scientific">Candidatus Onthenecus intestinigallinarum</name>
    <dbReference type="NCBI Taxonomy" id="2840875"/>
    <lineage>
        <taxon>Bacteria</taxon>
        <taxon>Bacillati</taxon>
        <taxon>Bacillota</taxon>
        <taxon>Clostridia</taxon>
        <taxon>Eubacteriales</taxon>
        <taxon>Candidatus Onthenecus</taxon>
    </lineage>
</organism>
<protein>
    <submittedName>
        <fullName evidence="2">Extracellular solute-binding protein</fullName>
    </submittedName>
</protein>
<reference evidence="2" key="2">
    <citation type="journal article" date="2021" name="PeerJ">
        <title>Extensive microbial diversity within the chicken gut microbiome revealed by metagenomics and culture.</title>
        <authorList>
            <person name="Gilroy R."/>
            <person name="Ravi A."/>
            <person name="Getino M."/>
            <person name="Pursley I."/>
            <person name="Horton D.L."/>
            <person name="Alikhan N.F."/>
            <person name="Baker D."/>
            <person name="Gharbi K."/>
            <person name="Hall N."/>
            <person name="Watson M."/>
            <person name="Adriaenssens E.M."/>
            <person name="Foster-Nyarko E."/>
            <person name="Jarju S."/>
            <person name="Secka A."/>
            <person name="Antonio M."/>
            <person name="Oren A."/>
            <person name="Chaudhuri R.R."/>
            <person name="La Ragione R."/>
            <person name="Hildebrand F."/>
            <person name="Pallen M.J."/>
        </authorList>
    </citation>
    <scope>NUCLEOTIDE SEQUENCE</scope>
    <source>
        <strain evidence="2">ChiSxjej2B14-6234</strain>
    </source>
</reference>
<evidence type="ECO:0000313" key="3">
    <source>
        <dbReference type="Proteomes" id="UP000886887"/>
    </source>
</evidence>
<dbReference type="AlphaFoldDB" id="A0A9D0ZBU2"/>
<dbReference type="Proteomes" id="UP000886887">
    <property type="component" value="Unassembled WGS sequence"/>
</dbReference>
<gene>
    <name evidence="2" type="ORF">IAB73_05700</name>
</gene>
<reference evidence="2" key="1">
    <citation type="submission" date="2020-10" db="EMBL/GenBank/DDBJ databases">
        <authorList>
            <person name="Gilroy R."/>
        </authorList>
    </citation>
    <scope>NUCLEOTIDE SEQUENCE</scope>
    <source>
        <strain evidence="2">ChiSxjej2B14-6234</strain>
    </source>
</reference>
<comment type="caution">
    <text evidence="2">The sequence shown here is derived from an EMBL/GenBank/DDBJ whole genome shotgun (WGS) entry which is preliminary data.</text>
</comment>
<dbReference type="EMBL" id="DVFJ01000016">
    <property type="protein sequence ID" value="HIQ71685.1"/>
    <property type="molecule type" value="Genomic_DNA"/>
</dbReference>
<feature type="chain" id="PRO_5039557305" evidence="1">
    <location>
        <begin position="27"/>
        <end position="524"/>
    </location>
</feature>
<feature type="signal peptide" evidence="1">
    <location>
        <begin position="1"/>
        <end position="26"/>
    </location>
</feature>
<dbReference type="PANTHER" id="PTHR43649:SF12">
    <property type="entry name" value="DIACETYLCHITOBIOSE BINDING PROTEIN DASA"/>
    <property type="match status" value="1"/>
</dbReference>
<accession>A0A9D0ZBU2</accession>